<dbReference type="Proteomes" id="UP000555836">
    <property type="component" value="Unassembled WGS sequence"/>
</dbReference>
<organism evidence="3 6">
    <name type="scientific">Vibrio parahaemolyticus</name>
    <dbReference type="NCBI Taxonomy" id="670"/>
    <lineage>
        <taxon>Bacteria</taxon>
        <taxon>Pseudomonadati</taxon>
        <taxon>Pseudomonadota</taxon>
        <taxon>Gammaproteobacteria</taxon>
        <taxon>Vibrionales</taxon>
        <taxon>Vibrionaceae</taxon>
        <taxon>Vibrio</taxon>
    </lineage>
</organism>
<reference evidence="2" key="1">
    <citation type="journal article" date="2018" name="Genome Biol.">
        <title>SKESA: strategic k-mer extension for scrupulous assemblies.</title>
        <authorList>
            <person name="Souvorov A."/>
            <person name="Agarwala R."/>
            <person name="Lipman D.J."/>
        </authorList>
    </citation>
    <scope>NUCLEOTIDE SEQUENCE</scope>
    <source>
        <strain evidence="2">1930</strain>
    </source>
</reference>
<feature type="domain" description="RelA/SpoT" evidence="1">
    <location>
        <begin position="32"/>
        <end position="160"/>
    </location>
</feature>
<evidence type="ECO:0000259" key="1">
    <source>
        <dbReference type="SMART" id="SM00954"/>
    </source>
</evidence>
<name>A0A7Y0S461_VIBPH</name>
<dbReference type="Pfam" id="PF04607">
    <property type="entry name" value="RelA_SpoT"/>
    <property type="match status" value="1"/>
</dbReference>
<dbReference type="InterPro" id="IPR007685">
    <property type="entry name" value="RelA_SpoT"/>
</dbReference>
<dbReference type="EMBL" id="CP034299">
    <property type="protein sequence ID" value="QHH12607.1"/>
    <property type="molecule type" value="Genomic_DNA"/>
</dbReference>
<evidence type="ECO:0000313" key="6">
    <source>
        <dbReference type="Proteomes" id="UP000555836"/>
    </source>
</evidence>
<dbReference type="EMBL" id="JABCLD010001111">
    <property type="protein sequence ID" value="NMU26063.1"/>
    <property type="molecule type" value="Genomic_DNA"/>
</dbReference>
<dbReference type="AlphaFoldDB" id="A0A7Y0S461"/>
<dbReference type="CDD" id="cd05399">
    <property type="entry name" value="NT_Rel-Spo_like"/>
    <property type="match status" value="1"/>
</dbReference>
<dbReference type="Proteomes" id="UP000464718">
    <property type="component" value="Chromosome ii"/>
</dbReference>
<reference evidence="3 6" key="4">
    <citation type="submission" date="2020-04" db="EMBL/GenBank/DDBJ databases">
        <title>Whole-genome sequencing of Vibrio spp. from China reveals different genetic environments of blaCTX-M-14 among diverse lineages.</title>
        <authorList>
            <person name="Zheng Z."/>
            <person name="Ye L."/>
            <person name="Chen S."/>
        </authorList>
    </citation>
    <scope>NUCLEOTIDE SEQUENCE [LARGE SCALE GENOMIC DNA]</scope>
    <source>
        <strain evidence="3 6">Vb0574</strain>
    </source>
</reference>
<sequence length="293" mass="34082">MSGNYEQVLAKSLQATIESELDRLGLLFRVFSRAKSKTSIESKIESKGVGYYSADGKKIQDLFGVRIALYFPDDINIARQALEKLYPLVSQEVDPHDASQFQALRCNFVFKLPETIVQDSQIIRTNELVDRTFEVQLRTVLSEGWHEVEHDLRYKCKEDWEKHADLNRALNGIYASLETSDWGMMRLFEDLTYRHYKAKEWAPMLRNKFRLRTGNDLSLKLENIIGQDDIGKLLYRLDRTELILKILNKGIRFPLTINTLVYIANYYYIRDSRISNVTPTALSRALDELELSQ</sequence>
<evidence type="ECO:0000313" key="2">
    <source>
        <dbReference type="EMBL" id="HAS6676531.1"/>
    </source>
</evidence>
<accession>A0A7Y0S461</accession>
<dbReference type="EMBL" id="DACQKT010000002">
    <property type="protein sequence ID" value="HAS6676531.1"/>
    <property type="molecule type" value="Genomic_DNA"/>
</dbReference>
<evidence type="ECO:0000313" key="3">
    <source>
        <dbReference type="EMBL" id="NMU26063.1"/>
    </source>
</evidence>
<dbReference type="Proteomes" id="UP000856022">
    <property type="component" value="Unassembled WGS sequence"/>
</dbReference>
<reference evidence="4 5" key="2">
    <citation type="submission" date="2018-12" db="EMBL/GenBank/DDBJ databases">
        <title>Genomic insights into the evolutionary origins and pathogenicity of five Vibrio parahaemolyticus strains isolated from the shrimp with acute hepatopancreatic necrosis disease (AHPND).</title>
        <authorList>
            <person name="Yang Q."/>
            <person name="Dong X."/>
            <person name="Xie G."/>
            <person name="Fu S."/>
            <person name="Zou P."/>
            <person name="Sun J."/>
            <person name="Wang Y."/>
            <person name="Huang J."/>
        </authorList>
    </citation>
    <scope>NUCLEOTIDE SEQUENCE [LARGE SCALE GENOMIC DNA]</scope>
    <source>
        <strain evidence="4 5">20160303005-1</strain>
    </source>
</reference>
<gene>
    <name evidence="4" type="ORF">EHC69_25515</name>
    <name evidence="3" type="ORF">HKB21_10525</name>
    <name evidence="2" type="ORF">I7278_06895</name>
</gene>
<evidence type="ECO:0000313" key="5">
    <source>
        <dbReference type="Proteomes" id="UP000464718"/>
    </source>
</evidence>
<reference evidence="2" key="3">
    <citation type="submission" date="2019-12" db="EMBL/GenBank/DDBJ databases">
        <authorList>
            <consortium name="NCBI Pathogen Detection Project"/>
        </authorList>
    </citation>
    <scope>NUCLEOTIDE SEQUENCE</scope>
    <source>
        <strain evidence="2">1930</strain>
    </source>
</reference>
<protein>
    <submittedName>
        <fullName evidence="3">RelA/SpoT family protein</fullName>
    </submittedName>
</protein>
<dbReference type="InterPro" id="IPR043519">
    <property type="entry name" value="NT_sf"/>
</dbReference>
<dbReference type="PANTHER" id="PTHR41773">
    <property type="entry name" value="GTP PYROPHOSPHATASE-RELATED"/>
    <property type="match status" value="1"/>
</dbReference>
<dbReference type="RefSeq" id="WP_025624303.1">
    <property type="nucleotide sequence ID" value="NZ_CANUHW010000001.1"/>
</dbReference>
<dbReference type="SUPFAM" id="SSF81301">
    <property type="entry name" value="Nucleotidyltransferase"/>
    <property type="match status" value="1"/>
</dbReference>
<dbReference type="PANTHER" id="PTHR41773:SF1">
    <property type="entry name" value="RELA_SPOT DOMAIN-CONTAINING PROTEIN"/>
    <property type="match status" value="1"/>
</dbReference>
<dbReference type="SMART" id="SM00954">
    <property type="entry name" value="RelA_SpoT"/>
    <property type="match status" value="1"/>
</dbReference>
<evidence type="ECO:0000313" key="4">
    <source>
        <dbReference type="EMBL" id="QHH12607.1"/>
    </source>
</evidence>
<dbReference type="GO" id="GO:0015969">
    <property type="term" value="P:guanosine tetraphosphate metabolic process"/>
    <property type="evidence" value="ECO:0007669"/>
    <property type="project" value="InterPro"/>
</dbReference>
<dbReference type="Gene3D" id="3.30.460.10">
    <property type="entry name" value="Beta Polymerase, domain 2"/>
    <property type="match status" value="1"/>
</dbReference>
<proteinExistence type="predicted"/>